<comment type="caution">
    <text evidence="1">The sequence shown here is derived from an EMBL/GenBank/DDBJ whole genome shotgun (WGS) entry which is preliminary data.</text>
</comment>
<keyword evidence="2" id="KW-1185">Reference proteome</keyword>
<evidence type="ECO:0000313" key="1">
    <source>
        <dbReference type="EMBL" id="NMF99551.1"/>
    </source>
</evidence>
<gene>
    <name evidence="1" type="ORF">GPA27_19420</name>
</gene>
<dbReference type="RefSeq" id="WP_169142144.1">
    <property type="nucleotide sequence ID" value="NZ_WTVS01000047.1"/>
</dbReference>
<sequence>METRLSLRYTGPAVDEGLMDVYQASANMIAFSEFMVTAVKATFGDAADAKANVAGFGKGSFITDLVFSVGGPAATIFASFTSDHLVTVLQEAFGLWKHLKGSPPTEVNQSGQSVSVTNNTGQIIQVQTDTLNLVFSEKGADSVGRFIKDALNQTGITGVEIASKGEPVAHVAQHEADYFVPVAKESPVSENVVTMALILVAPVFQDGNKWRFSDGTGTSSFSAAIEDQTFIARVNNGERFGKGDVLTVEMRIVQTRTSNKISVERVVLRVLEHREAAQQPSLV</sequence>
<reference evidence="1 2" key="1">
    <citation type="submission" date="2019-12" db="EMBL/GenBank/DDBJ databases">
        <title>Comparative genomics gives insights into the taxonomy of the Azoarcus-Aromatoleum group and reveals separate origins of nif in the plant-associated Azoarcus and non-plant-associated Aromatoleum sub-groups.</title>
        <authorList>
            <person name="Lafos M."/>
            <person name="Maluk M."/>
            <person name="Batista M."/>
            <person name="Junghare M."/>
            <person name="Carmona M."/>
            <person name="Faoro H."/>
            <person name="Cruz L.M."/>
            <person name="Battistoni F."/>
            <person name="De Souza E."/>
            <person name="Pedrosa F."/>
            <person name="Chen W.-M."/>
            <person name="Poole P.S."/>
            <person name="Dixon R.A."/>
            <person name="James E.K."/>
        </authorList>
    </citation>
    <scope>NUCLEOTIDE SEQUENCE [LARGE SCALE GENOMIC DNA]</scope>
    <source>
        <strain evidence="1 2">T</strain>
    </source>
</reference>
<organism evidence="1 2">
    <name type="scientific">Aromatoleum toluolicum</name>
    <dbReference type="NCBI Taxonomy" id="90060"/>
    <lineage>
        <taxon>Bacteria</taxon>
        <taxon>Pseudomonadati</taxon>
        <taxon>Pseudomonadota</taxon>
        <taxon>Betaproteobacteria</taxon>
        <taxon>Rhodocyclales</taxon>
        <taxon>Rhodocyclaceae</taxon>
        <taxon>Aromatoleum</taxon>
    </lineage>
</organism>
<accession>A0ABX1NJP7</accession>
<name>A0ABX1NJP7_9RHOO</name>
<proteinExistence type="predicted"/>
<protein>
    <submittedName>
        <fullName evidence="1">Uncharacterized protein</fullName>
    </submittedName>
</protein>
<dbReference type="Proteomes" id="UP000634522">
    <property type="component" value="Unassembled WGS sequence"/>
</dbReference>
<dbReference type="EMBL" id="WTVS01000047">
    <property type="protein sequence ID" value="NMF99551.1"/>
    <property type="molecule type" value="Genomic_DNA"/>
</dbReference>
<evidence type="ECO:0000313" key="2">
    <source>
        <dbReference type="Proteomes" id="UP000634522"/>
    </source>
</evidence>